<evidence type="ECO:0000256" key="1">
    <source>
        <dbReference type="SAM" id="MobiDB-lite"/>
    </source>
</evidence>
<sequence length="151" mass="16688">MLDKFLALLERFVVAHELIAANSGSRATGLDPATAAPYGKEEQPAPAAEDKPKRGRKPAAKKDPEPEPEDEPKPKRGRKAAADDVDYAALREQIADIDDALNDGDSNEAVDEFDDLMDEYGAKKLKDLQDEDLEAFLKAAKKIVNKYYEEE</sequence>
<feature type="region of interest" description="Disordered" evidence="1">
    <location>
        <begin position="21"/>
        <end position="84"/>
    </location>
</feature>
<name>A0A7S9XEY0_9CAUD</name>
<protein>
    <submittedName>
        <fullName evidence="2">13.88 kDa late protein</fullName>
    </submittedName>
</protein>
<dbReference type="EMBL" id="MW082583">
    <property type="protein sequence ID" value="QPI13703.1"/>
    <property type="molecule type" value="Genomic_DNA"/>
</dbReference>
<organism evidence="2 3">
    <name type="scientific">Serratia phage Tsm2</name>
    <dbReference type="NCBI Taxonomy" id="2787014"/>
    <lineage>
        <taxon>Viruses</taxon>
        <taxon>Duplodnaviria</taxon>
        <taxon>Heunggongvirae</taxon>
        <taxon>Uroviricota</taxon>
        <taxon>Caudoviricetes</taxon>
        <taxon>Sarkviridae</taxon>
        <taxon>Otakuvirus</taxon>
        <taxon>Otakuvirus Tsm2</taxon>
    </lineage>
</organism>
<accession>A0A7S9XEY0</accession>
<gene>
    <name evidence="2" type="ORF">SIPHO4S_00007</name>
</gene>
<proteinExistence type="predicted"/>
<feature type="compositionally biased region" description="Basic and acidic residues" evidence="1">
    <location>
        <begin position="39"/>
        <end position="52"/>
    </location>
</feature>
<evidence type="ECO:0000313" key="2">
    <source>
        <dbReference type="EMBL" id="QPI13703.1"/>
    </source>
</evidence>
<dbReference type="Proteomes" id="UP000595016">
    <property type="component" value="Segment"/>
</dbReference>
<evidence type="ECO:0000313" key="3">
    <source>
        <dbReference type="Proteomes" id="UP000595016"/>
    </source>
</evidence>
<keyword evidence="3" id="KW-1185">Reference proteome</keyword>
<reference evidence="2 3" key="1">
    <citation type="submission" date="2020-10" db="EMBL/GenBank/DDBJ databases">
        <authorList>
            <person name="Dukhno E.A."/>
            <person name="Kornienko N.O."/>
            <person name="Shybanov S.R."/>
            <person name="Kharina A.V."/>
            <person name="Budzanivska I.G."/>
        </authorList>
    </citation>
    <scope>NUCLEOTIDE SEQUENCE [LARGE SCALE GENOMIC DNA]</scope>
</reference>